<name>A0A565CBR2_9BRAS</name>
<proteinExistence type="predicted"/>
<evidence type="ECO:0000313" key="2">
    <source>
        <dbReference type="Proteomes" id="UP000489600"/>
    </source>
</evidence>
<sequence>MVNLLGLRNIAINDPNAMTIPQPNELLELDNGIANVDENDVDAHEISICICLMSVFILAINDPLLMI</sequence>
<accession>A0A565CBR2</accession>
<dbReference type="EMBL" id="CABITT030000007">
    <property type="protein sequence ID" value="VVB10981.1"/>
    <property type="molecule type" value="Genomic_DNA"/>
</dbReference>
<evidence type="ECO:0000313" key="1">
    <source>
        <dbReference type="EMBL" id="VVB10981.1"/>
    </source>
</evidence>
<organism evidence="1 2">
    <name type="scientific">Arabis nemorensis</name>
    <dbReference type="NCBI Taxonomy" id="586526"/>
    <lineage>
        <taxon>Eukaryota</taxon>
        <taxon>Viridiplantae</taxon>
        <taxon>Streptophyta</taxon>
        <taxon>Embryophyta</taxon>
        <taxon>Tracheophyta</taxon>
        <taxon>Spermatophyta</taxon>
        <taxon>Magnoliopsida</taxon>
        <taxon>eudicotyledons</taxon>
        <taxon>Gunneridae</taxon>
        <taxon>Pentapetalae</taxon>
        <taxon>rosids</taxon>
        <taxon>malvids</taxon>
        <taxon>Brassicales</taxon>
        <taxon>Brassicaceae</taxon>
        <taxon>Arabideae</taxon>
        <taxon>Arabis</taxon>
    </lineage>
</organism>
<comment type="caution">
    <text evidence="1">The sequence shown here is derived from an EMBL/GenBank/DDBJ whole genome shotgun (WGS) entry which is preliminary data.</text>
</comment>
<protein>
    <submittedName>
        <fullName evidence="1">Uncharacterized protein</fullName>
    </submittedName>
</protein>
<gene>
    <name evidence="1" type="ORF">ANE_LOCUS21425</name>
</gene>
<dbReference type="Proteomes" id="UP000489600">
    <property type="component" value="Unassembled WGS sequence"/>
</dbReference>
<dbReference type="AlphaFoldDB" id="A0A565CBR2"/>
<keyword evidence="2" id="KW-1185">Reference proteome</keyword>
<reference evidence="1" key="1">
    <citation type="submission" date="2019-07" db="EMBL/GenBank/DDBJ databases">
        <authorList>
            <person name="Dittberner H."/>
        </authorList>
    </citation>
    <scope>NUCLEOTIDE SEQUENCE [LARGE SCALE GENOMIC DNA]</scope>
</reference>